<sequence length="47" mass="5188">MLTLPPALTDEEEALQKRFAKLRKKVRTPAGGSQTLGMDPRPPGWTP</sequence>
<evidence type="ECO:0000256" key="1">
    <source>
        <dbReference type="SAM" id="MobiDB-lite"/>
    </source>
</evidence>
<accession>A0A8C3UH89</accession>
<reference evidence="2" key="1">
    <citation type="submission" date="2020-10" db="EMBL/GenBank/DDBJ databases">
        <title>Catharus ustulatus (Swainson's thrush) genome, bCatUst1, primary haplotype v2.</title>
        <authorList>
            <person name="Delmore K."/>
            <person name="Vafadar M."/>
            <person name="Formenti G."/>
            <person name="Chow W."/>
            <person name="Pelan S."/>
            <person name="Howe K."/>
            <person name="Rhie A."/>
            <person name="Mountcastle J."/>
            <person name="Haase B."/>
            <person name="Fedrigo O."/>
            <person name="Jarvis E.D."/>
        </authorList>
    </citation>
    <scope>NUCLEOTIDE SEQUENCE [LARGE SCALE GENOMIC DNA]</scope>
</reference>
<evidence type="ECO:0000313" key="2">
    <source>
        <dbReference type="Ensembl" id="ENSCUSP00005013384.1"/>
    </source>
</evidence>
<organism evidence="2 3">
    <name type="scientific">Catharus ustulatus</name>
    <name type="common">Russet-backed thrush</name>
    <name type="synonym">Hylocichla ustulatus</name>
    <dbReference type="NCBI Taxonomy" id="91951"/>
    <lineage>
        <taxon>Eukaryota</taxon>
        <taxon>Metazoa</taxon>
        <taxon>Chordata</taxon>
        <taxon>Craniata</taxon>
        <taxon>Vertebrata</taxon>
        <taxon>Euteleostomi</taxon>
        <taxon>Archelosauria</taxon>
        <taxon>Archosauria</taxon>
        <taxon>Dinosauria</taxon>
        <taxon>Saurischia</taxon>
        <taxon>Theropoda</taxon>
        <taxon>Coelurosauria</taxon>
        <taxon>Aves</taxon>
        <taxon>Neognathae</taxon>
        <taxon>Neoaves</taxon>
        <taxon>Telluraves</taxon>
        <taxon>Australaves</taxon>
        <taxon>Passeriformes</taxon>
        <taxon>Turdidae</taxon>
        <taxon>Catharus</taxon>
    </lineage>
</organism>
<protein>
    <submittedName>
        <fullName evidence="2">Uncharacterized protein</fullName>
    </submittedName>
</protein>
<reference evidence="2" key="3">
    <citation type="submission" date="2025-09" db="UniProtKB">
        <authorList>
            <consortium name="Ensembl"/>
        </authorList>
    </citation>
    <scope>IDENTIFICATION</scope>
</reference>
<proteinExistence type="predicted"/>
<name>A0A8C3UH89_CATUS</name>
<keyword evidence="3" id="KW-1185">Reference proteome</keyword>
<dbReference type="Proteomes" id="UP000694563">
    <property type="component" value="Chromosome 36"/>
</dbReference>
<feature type="region of interest" description="Disordered" evidence="1">
    <location>
        <begin position="23"/>
        <end position="47"/>
    </location>
</feature>
<evidence type="ECO:0000313" key="3">
    <source>
        <dbReference type="Proteomes" id="UP000694563"/>
    </source>
</evidence>
<reference evidence="2" key="2">
    <citation type="submission" date="2025-08" db="UniProtKB">
        <authorList>
            <consortium name="Ensembl"/>
        </authorList>
    </citation>
    <scope>IDENTIFICATION</scope>
</reference>
<dbReference type="Ensembl" id="ENSCUST00005013922.1">
    <property type="protein sequence ID" value="ENSCUSP00005013384.1"/>
    <property type="gene ID" value="ENSCUSG00005008612.1"/>
</dbReference>
<dbReference type="AlphaFoldDB" id="A0A8C3UH89"/>